<dbReference type="AlphaFoldDB" id="A0A4Z2GU49"/>
<accession>A0A4Z2GU49</accession>
<organism evidence="2 3">
    <name type="scientific">Liparis tanakae</name>
    <name type="common">Tanaka's snailfish</name>
    <dbReference type="NCBI Taxonomy" id="230148"/>
    <lineage>
        <taxon>Eukaryota</taxon>
        <taxon>Metazoa</taxon>
        <taxon>Chordata</taxon>
        <taxon>Craniata</taxon>
        <taxon>Vertebrata</taxon>
        <taxon>Euteleostomi</taxon>
        <taxon>Actinopterygii</taxon>
        <taxon>Neopterygii</taxon>
        <taxon>Teleostei</taxon>
        <taxon>Neoteleostei</taxon>
        <taxon>Acanthomorphata</taxon>
        <taxon>Eupercaria</taxon>
        <taxon>Perciformes</taxon>
        <taxon>Cottioidei</taxon>
        <taxon>Cottales</taxon>
        <taxon>Liparidae</taxon>
        <taxon>Liparis</taxon>
    </lineage>
</organism>
<keyword evidence="1" id="KW-0732">Signal</keyword>
<evidence type="ECO:0000313" key="2">
    <source>
        <dbReference type="EMBL" id="TNN57056.1"/>
    </source>
</evidence>
<evidence type="ECO:0000313" key="3">
    <source>
        <dbReference type="Proteomes" id="UP000314294"/>
    </source>
</evidence>
<dbReference type="Proteomes" id="UP000314294">
    <property type="component" value="Unassembled WGS sequence"/>
</dbReference>
<reference evidence="2 3" key="1">
    <citation type="submission" date="2019-03" db="EMBL/GenBank/DDBJ databases">
        <title>First draft genome of Liparis tanakae, snailfish: a comprehensive survey of snailfish specific genes.</title>
        <authorList>
            <person name="Kim W."/>
            <person name="Song I."/>
            <person name="Jeong J.-H."/>
            <person name="Kim D."/>
            <person name="Kim S."/>
            <person name="Ryu S."/>
            <person name="Song J.Y."/>
            <person name="Lee S.K."/>
        </authorList>
    </citation>
    <scope>NUCLEOTIDE SEQUENCE [LARGE SCALE GENOMIC DNA]</scope>
    <source>
        <tissue evidence="2">Muscle</tissue>
    </source>
</reference>
<dbReference type="EMBL" id="SRLO01000414">
    <property type="protein sequence ID" value="TNN57056.1"/>
    <property type="molecule type" value="Genomic_DNA"/>
</dbReference>
<gene>
    <name evidence="2" type="ORF">EYF80_032721</name>
</gene>
<name>A0A4Z2GU49_9TELE</name>
<evidence type="ECO:0008006" key="4">
    <source>
        <dbReference type="Google" id="ProtNLM"/>
    </source>
</evidence>
<keyword evidence="3" id="KW-1185">Reference proteome</keyword>
<feature type="signal peptide" evidence="1">
    <location>
        <begin position="1"/>
        <end position="26"/>
    </location>
</feature>
<protein>
    <recommendedName>
        <fullName evidence="4">Secreted protein</fullName>
    </recommendedName>
</protein>
<evidence type="ECO:0000256" key="1">
    <source>
        <dbReference type="SAM" id="SignalP"/>
    </source>
</evidence>
<comment type="caution">
    <text evidence="2">The sequence shown here is derived from an EMBL/GenBank/DDBJ whole genome shotgun (WGS) entry which is preliminary data.</text>
</comment>
<sequence>MACVGVWQDKAGVLIVFLCTSSSVSHYSVQTRADVYSAETSKSTALGCNLVTSFFSPPAAGSSNISVRPRPLPGVHWSLRCCQIPTIDPDWLFLGINPM</sequence>
<feature type="chain" id="PRO_5021207854" description="Secreted protein" evidence="1">
    <location>
        <begin position="27"/>
        <end position="99"/>
    </location>
</feature>
<proteinExistence type="predicted"/>